<dbReference type="PANTHER" id="PTHR34290">
    <property type="entry name" value="SI:CH73-390P7.2"/>
    <property type="match status" value="1"/>
</dbReference>
<evidence type="ECO:0000313" key="3">
    <source>
        <dbReference type="Proteomes" id="UP001064933"/>
    </source>
</evidence>
<organism evidence="2 3">
    <name type="scientific">Roseateles amylovorans</name>
    <dbReference type="NCBI Taxonomy" id="2978473"/>
    <lineage>
        <taxon>Bacteria</taxon>
        <taxon>Pseudomonadati</taxon>
        <taxon>Pseudomonadota</taxon>
        <taxon>Betaproteobacteria</taxon>
        <taxon>Burkholderiales</taxon>
        <taxon>Sphaerotilaceae</taxon>
        <taxon>Roseateles</taxon>
    </lineage>
</organism>
<dbReference type="InterPro" id="IPR044691">
    <property type="entry name" value="DCC1_Trx"/>
</dbReference>
<proteinExistence type="predicted"/>
<feature type="compositionally biased region" description="Basic and acidic residues" evidence="1">
    <location>
        <begin position="191"/>
        <end position="201"/>
    </location>
</feature>
<dbReference type="InterPro" id="IPR007263">
    <property type="entry name" value="DCC1-like"/>
</dbReference>
<dbReference type="Proteomes" id="UP001064933">
    <property type="component" value="Chromosome"/>
</dbReference>
<reference evidence="2" key="1">
    <citation type="submission" date="2022-10" db="EMBL/GenBank/DDBJ databases">
        <title>Characterization and whole genome sequencing of a new Roseateles species, isolated from fresh water.</title>
        <authorList>
            <person name="Guliayeva D.Y."/>
            <person name="Akhremchuk A.E."/>
            <person name="Sikolenko M.A."/>
            <person name="Valentovich L.N."/>
            <person name="Sidarenka A.V."/>
        </authorList>
    </citation>
    <scope>NUCLEOTIDE SEQUENCE</scope>
    <source>
        <strain evidence="2">BIM B-1768</strain>
    </source>
</reference>
<accession>A0ABY6B8B5</accession>
<dbReference type="PANTHER" id="PTHR34290:SF2">
    <property type="entry name" value="OS04G0668800 PROTEIN"/>
    <property type="match status" value="1"/>
</dbReference>
<dbReference type="EMBL" id="CP104562">
    <property type="protein sequence ID" value="UXH80181.1"/>
    <property type="molecule type" value="Genomic_DNA"/>
</dbReference>
<evidence type="ECO:0000313" key="2">
    <source>
        <dbReference type="EMBL" id="UXH80181.1"/>
    </source>
</evidence>
<feature type="region of interest" description="Disordered" evidence="1">
    <location>
        <begin position="169"/>
        <end position="201"/>
    </location>
</feature>
<name>A0ABY6B8B5_9BURK</name>
<dbReference type="RefSeq" id="WP_261759999.1">
    <property type="nucleotide sequence ID" value="NZ_CP104562.2"/>
</dbReference>
<protein>
    <submittedName>
        <fullName evidence="2">DUF393 domain-containing protein</fullName>
    </submittedName>
</protein>
<gene>
    <name evidence="2" type="ORF">N4261_10000</name>
</gene>
<sequence length="201" mass="21900">MTTTRLGVPTGLSADPAIYPLTVFFDGACPICSAEMHNLGLRNTAGLLRFVDIAQPGTAPLPDSPDSPDHRAMMTLMHVQRADGAWVNGAAALRLVYAGAQLRGVARLMNAPVLRQVCDWAYPLIARHRYLIPRPLVRVLFETRLRRAAERRAGAAACNDGQCAWPDAAPTVPHPNPHPIEHPVSHPNPHPIEHPVSHPKE</sequence>
<evidence type="ECO:0000256" key="1">
    <source>
        <dbReference type="SAM" id="MobiDB-lite"/>
    </source>
</evidence>
<keyword evidence="3" id="KW-1185">Reference proteome</keyword>
<dbReference type="Pfam" id="PF04134">
    <property type="entry name" value="DCC1-like"/>
    <property type="match status" value="1"/>
</dbReference>